<evidence type="ECO:0000256" key="1">
    <source>
        <dbReference type="ARBA" id="ARBA00005437"/>
    </source>
</evidence>
<evidence type="ECO:0000313" key="2">
    <source>
        <dbReference type="EMBL" id="PCR92295.1"/>
    </source>
</evidence>
<sequence length="193" mass="21243">MSGTKGYDIRGIELTDDRYTVEQGLVRNKYKALDVDGNVVLRGKQKMLKMKEEFPFVDADGNEVFTVKAGGIIDVAGNYVLSDAETGENLVILDNDYSLLQDTWKIRDATTEAKLAEINSRGAMVTLARNIVPFGGWIPHKYEITDQEGAHVGSIDGQFSLRDRYEITIDDASTVPKEPIVAAAMVIDAIQGN</sequence>
<dbReference type="RefSeq" id="WP_097381221.1">
    <property type="nucleotide sequence ID" value="NZ_NXNI01000001.1"/>
</dbReference>
<evidence type="ECO:0000313" key="3">
    <source>
        <dbReference type="Proteomes" id="UP000219689"/>
    </source>
</evidence>
<dbReference type="InterPro" id="IPR007612">
    <property type="entry name" value="LOR"/>
</dbReference>
<accession>A0A2A5QZL8</accession>
<comment type="caution">
    <text evidence="2">The sequence shown here is derived from an EMBL/GenBank/DDBJ whole genome shotgun (WGS) entry which is preliminary data.</text>
</comment>
<comment type="similarity">
    <text evidence="1">Belongs to the LOR family.</text>
</comment>
<dbReference type="OrthoDB" id="178461at2157"/>
<name>A0A2A5QZL8_9EURY</name>
<proteinExistence type="inferred from homology"/>
<dbReference type="AlphaFoldDB" id="A0A2A5QZL8"/>
<reference evidence="2 3" key="1">
    <citation type="submission" date="2017-09" db="EMBL/GenBank/DDBJ databases">
        <title>Genome sequences of Natrinema ejinorence JCM 13890T.</title>
        <authorList>
            <person name="Roh S.W."/>
            <person name="Kim Y.B."/>
            <person name="Kim J.Y."/>
        </authorList>
    </citation>
    <scope>NUCLEOTIDE SEQUENCE [LARGE SCALE GENOMIC DNA]</scope>
    <source>
        <strain evidence="2 3">JCM 13890</strain>
    </source>
</reference>
<gene>
    <name evidence="2" type="ORF">CP557_18215</name>
</gene>
<dbReference type="InterPro" id="IPR025659">
    <property type="entry name" value="Tubby-like_C"/>
</dbReference>
<dbReference type="InterPro" id="IPR038595">
    <property type="entry name" value="LOR_sf"/>
</dbReference>
<dbReference type="Gene3D" id="2.40.160.200">
    <property type="entry name" value="LURP1-related"/>
    <property type="match status" value="1"/>
</dbReference>
<protein>
    <submittedName>
        <fullName evidence="2">Uncharacterized protein</fullName>
    </submittedName>
</protein>
<organism evidence="2 3">
    <name type="scientific">Natrinema ejinorense</name>
    <dbReference type="NCBI Taxonomy" id="373386"/>
    <lineage>
        <taxon>Archaea</taxon>
        <taxon>Methanobacteriati</taxon>
        <taxon>Methanobacteriota</taxon>
        <taxon>Stenosarchaea group</taxon>
        <taxon>Halobacteria</taxon>
        <taxon>Halobacteriales</taxon>
        <taxon>Natrialbaceae</taxon>
        <taxon>Natrinema</taxon>
    </lineage>
</organism>
<dbReference type="EMBL" id="NXNI01000001">
    <property type="protein sequence ID" value="PCR92295.1"/>
    <property type="molecule type" value="Genomic_DNA"/>
</dbReference>
<dbReference type="SUPFAM" id="SSF54518">
    <property type="entry name" value="Tubby C-terminal domain-like"/>
    <property type="match status" value="1"/>
</dbReference>
<keyword evidence="3" id="KW-1185">Reference proteome</keyword>
<dbReference type="Proteomes" id="UP000219689">
    <property type="component" value="Unassembled WGS sequence"/>
</dbReference>
<dbReference type="Pfam" id="PF04525">
    <property type="entry name" value="LOR"/>
    <property type="match status" value="1"/>
</dbReference>
<dbReference type="GeneID" id="63183588"/>